<dbReference type="AlphaFoldDB" id="A0A151XJ45"/>
<reference evidence="1 2" key="1">
    <citation type="submission" date="2015-09" db="EMBL/GenBank/DDBJ databases">
        <title>Trachymyrmex zeteki WGS genome.</title>
        <authorList>
            <person name="Nygaard S."/>
            <person name="Hu H."/>
            <person name="Boomsma J."/>
            <person name="Zhang G."/>
        </authorList>
    </citation>
    <scope>NUCLEOTIDE SEQUENCE [LARGE SCALE GENOMIC DNA]</scope>
    <source>
        <strain evidence="1">Tzet28-1</strain>
        <tissue evidence="1">Whole body</tissue>
    </source>
</reference>
<dbReference type="InterPro" id="IPR008477">
    <property type="entry name" value="TNFAIP8-like"/>
</dbReference>
<dbReference type="Proteomes" id="UP000075809">
    <property type="component" value="Unassembled WGS sequence"/>
</dbReference>
<accession>A0A151XJ45</accession>
<name>A0A151XJ45_9HYME</name>
<keyword evidence="2" id="KW-1185">Reference proteome</keyword>
<proteinExistence type="predicted"/>
<gene>
    <name evidence="1" type="ORF">ALC60_00733</name>
</gene>
<organism evidence="1 2">
    <name type="scientific">Mycetomoellerius zeteki</name>
    <dbReference type="NCBI Taxonomy" id="64791"/>
    <lineage>
        <taxon>Eukaryota</taxon>
        <taxon>Metazoa</taxon>
        <taxon>Ecdysozoa</taxon>
        <taxon>Arthropoda</taxon>
        <taxon>Hexapoda</taxon>
        <taxon>Insecta</taxon>
        <taxon>Pterygota</taxon>
        <taxon>Neoptera</taxon>
        <taxon>Endopterygota</taxon>
        <taxon>Hymenoptera</taxon>
        <taxon>Apocrita</taxon>
        <taxon>Aculeata</taxon>
        <taxon>Formicoidea</taxon>
        <taxon>Formicidae</taxon>
        <taxon>Myrmicinae</taxon>
        <taxon>Mycetomoellerius</taxon>
    </lineage>
</organism>
<dbReference type="EMBL" id="KQ982080">
    <property type="protein sequence ID" value="KYQ60325.1"/>
    <property type="molecule type" value="Genomic_DNA"/>
</dbReference>
<dbReference type="GO" id="GO:0005737">
    <property type="term" value="C:cytoplasm"/>
    <property type="evidence" value="ECO:0007669"/>
    <property type="project" value="TreeGrafter"/>
</dbReference>
<dbReference type="GO" id="GO:0042981">
    <property type="term" value="P:regulation of apoptotic process"/>
    <property type="evidence" value="ECO:0007669"/>
    <property type="project" value="InterPro"/>
</dbReference>
<dbReference type="STRING" id="64791.A0A151XJ45"/>
<dbReference type="Gene3D" id="1.20.1440.160">
    <property type="entry name" value="Tumor necrosis factor alpha-induced protein 8-like"/>
    <property type="match status" value="1"/>
</dbReference>
<dbReference type="Pfam" id="PF05527">
    <property type="entry name" value="TNFAIP8"/>
    <property type="match status" value="1"/>
</dbReference>
<sequence length="192" mass="22301">MLKNIYRFFCKSFLKFLQVAWGTAVMELQSWLLYHLVAVTDCNQGSEDSPFIVYVCLSLPGHYSRTIVASLFNLPIGLVQRSHQFRSNDAEKLEEIREALGTVVMTVVSFYEVDYSYDQEYLTGSMERCRTLLQQLIKPHLTDKSSQRCDQVFDFLAYPKFLDSVFRYDSEHRPILGMLVSDLNKALDARRL</sequence>
<dbReference type="PANTHER" id="PTHR12757:SF1">
    <property type="entry name" value="PROTEIN SALIVARY GLANDS MARRED"/>
    <property type="match status" value="1"/>
</dbReference>
<dbReference type="InterPro" id="IPR038355">
    <property type="entry name" value="TNFAIP8_sf"/>
</dbReference>
<evidence type="ECO:0000313" key="2">
    <source>
        <dbReference type="Proteomes" id="UP000075809"/>
    </source>
</evidence>
<evidence type="ECO:0000313" key="1">
    <source>
        <dbReference type="EMBL" id="KYQ60325.1"/>
    </source>
</evidence>
<dbReference type="PANTHER" id="PTHR12757">
    <property type="entry name" value="TUMOR NECROSIS FACTOR INDUCED PROTEIN"/>
    <property type="match status" value="1"/>
</dbReference>
<protein>
    <submittedName>
        <fullName evidence="1">Tumor necrosis factor alpha-induced protein 8-like protein</fullName>
    </submittedName>
</protein>